<evidence type="ECO:0000313" key="2">
    <source>
        <dbReference type="EMBL" id="TWP48035.1"/>
    </source>
</evidence>
<dbReference type="AlphaFoldDB" id="A0A563ELG1"/>
<comment type="caution">
    <text evidence="2">The sequence shown here is derived from an EMBL/GenBank/DDBJ whole genome shotgun (WGS) entry which is preliminary data.</text>
</comment>
<dbReference type="EMBL" id="VOBR01000023">
    <property type="protein sequence ID" value="TWP48035.1"/>
    <property type="molecule type" value="Genomic_DNA"/>
</dbReference>
<evidence type="ECO:0000259" key="1">
    <source>
        <dbReference type="Pfam" id="PF09995"/>
    </source>
</evidence>
<dbReference type="InterPro" id="IPR018713">
    <property type="entry name" value="MPAB/Lcp_cat_dom"/>
</dbReference>
<dbReference type="PANTHER" id="PTHR37539:SF1">
    <property type="entry name" value="ER-BOUND OXYGENASE MPAB_MPAB'_RUBBER OXYGENASE CATALYTIC DOMAIN-CONTAINING PROTEIN"/>
    <property type="match status" value="1"/>
</dbReference>
<dbReference type="GO" id="GO:0016491">
    <property type="term" value="F:oxidoreductase activity"/>
    <property type="evidence" value="ECO:0007669"/>
    <property type="project" value="InterPro"/>
</dbReference>
<dbReference type="Proteomes" id="UP000316639">
    <property type="component" value="Unassembled WGS sequence"/>
</dbReference>
<sequence>MLDSLRHQGDPAADDGPVTVALPPWANLDRTTHAANFFADNRLHIGMTLSLGSLITCYAIPRGARLLAASGGLDAPLQRVHATAAFVLAAVQPRPDVTAVAQVRHTHARVRRAVLHSGHWNTETDGVPLCQEDLLGALMLFSAYVLHLLPRLGVHPTERDTEDYLHLWCVVGSMLGLPDEVLPEDFAEATRLCELMQERHIAPSDEGKALTRTLIGSYQNMLPGVLGAAILPAVRHVLPPRVTECVGIAPARWAAPGFPARIRLRGLEHALFDWFLRELSPQDLAA</sequence>
<dbReference type="PANTHER" id="PTHR37539">
    <property type="entry name" value="SECRETED PROTEIN-RELATED"/>
    <property type="match status" value="1"/>
</dbReference>
<feature type="domain" description="ER-bound oxygenase mpaB/mpaB'/Rubber oxygenase catalytic" evidence="1">
    <location>
        <begin position="71"/>
        <end position="252"/>
    </location>
</feature>
<protein>
    <submittedName>
        <fullName evidence="2">DUF2236 domain-containing protein</fullName>
    </submittedName>
</protein>
<keyword evidence="3" id="KW-1185">Reference proteome</keyword>
<gene>
    <name evidence="2" type="ORF">FKR81_30695</name>
</gene>
<organism evidence="2 3">
    <name type="scientific">Lentzea tibetensis</name>
    <dbReference type="NCBI Taxonomy" id="2591470"/>
    <lineage>
        <taxon>Bacteria</taxon>
        <taxon>Bacillati</taxon>
        <taxon>Actinomycetota</taxon>
        <taxon>Actinomycetes</taxon>
        <taxon>Pseudonocardiales</taxon>
        <taxon>Pseudonocardiaceae</taxon>
        <taxon>Lentzea</taxon>
    </lineage>
</organism>
<accession>A0A563ELG1</accession>
<dbReference type="Pfam" id="PF09995">
    <property type="entry name" value="MPAB_Lcp_cat"/>
    <property type="match status" value="1"/>
</dbReference>
<dbReference type="RefSeq" id="WP_146357182.1">
    <property type="nucleotide sequence ID" value="NZ_VOBR01000023.1"/>
</dbReference>
<reference evidence="2 3" key="1">
    <citation type="submission" date="2019-07" db="EMBL/GenBank/DDBJ databases">
        <title>Lentzea xizangensis sp. nov., isolated from Qinghai-Tibetan Plateau Soils.</title>
        <authorList>
            <person name="Huang J."/>
        </authorList>
    </citation>
    <scope>NUCLEOTIDE SEQUENCE [LARGE SCALE GENOMIC DNA]</scope>
    <source>
        <strain evidence="2 3">FXJ1.1311</strain>
    </source>
</reference>
<evidence type="ECO:0000313" key="3">
    <source>
        <dbReference type="Proteomes" id="UP000316639"/>
    </source>
</evidence>
<name>A0A563ELG1_9PSEU</name>
<dbReference type="InterPro" id="IPR037473">
    <property type="entry name" value="Lcp-like"/>
</dbReference>
<dbReference type="OrthoDB" id="7614910at2"/>
<proteinExistence type="predicted"/>